<dbReference type="InterPro" id="IPR022684">
    <property type="entry name" value="Calpain_cysteine_protease"/>
</dbReference>
<keyword evidence="7" id="KW-0732">Signal</keyword>
<comment type="similarity">
    <text evidence="1">Belongs to the peptidase C2 family.</text>
</comment>
<dbReference type="InterPro" id="IPR038765">
    <property type="entry name" value="Papain-like_cys_pep_sf"/>
</dbReference>
<evidence type="ECO:0000256" key="1">
    <source>
        <dbReference type="ARBA" id="ARBA00007623"/>
    </source>
</evidence>
<dbReference type="EMBL" id="VXIV02000843">
    <property type="protein sequence ID" value="KAF6035697.1"/>
    <property type="molecule type" value="Genomic_DNA"/>
</dbReference>
<proteinExistence type="inferred from homology"/>
<comment type="caution">
    <text evidence="9">The sequence shown here is derived from an EMBL/GenBank/DDBJ whole genome shotgun (WGS) entry which is preliminary data.</text>
</comment>
<evidence type="ECO:0000256" key="7">
    <source>
        <dbReference type="SAM" id="SignalP"/>
    </source>
</evidence>
<evidence type="ECO:0000256" key="4">
    <source>
        <dbReference type="ARBA" id="ARBA00022807"/>
    </source>
</evidence>
<evidence type="ECO:0000256" key="5">
    <source>
        <dbReference type="PIRSR" id="PIRSR622684-1"/>
    </source>
</evidence>
<feature type="active site" evidence="5">
    <location>
        <position position="420"/>
    </location>
</feature>
<comment type="caution">
    <text evidence="6">Lacks conserved residue(s) required for the propagation of feature annotation.</text>
</comment>
<dbReference type="PANTHER" id="PTHR10183">
    <property type="entry name" value="CALPAIN"/>
    <property type="match status" value="1"/>
</dbReference>
<dbReference type="GO" id="GO:0006508">
    <property type="term" value="P:proteolysis"/>
    <property type="evidence" value="ECO:0007669"/>
    <property type="project" value="UniProtKB-KW"/>
</dbReference>
<evidence type="ECO:0000313" key="9">
    <source>
        <dbReference type="EMBL" id="KAF6035697.1"/>
    </source>
</evidence>
<keyword evidence="2" id="KW-0645">Protease</keyword>
<evidence type="ECO:0000256" key="2">
    <source>
        <dbReference type="ARBA" id="ARBA00022670"/>
    </source>
</evidence>
<accession>A0A7J7KBN7</accession>
<dbReference type="PROSITE" id="PS00139">
    <property type="entry name" value="THIOL_PROTEASE_CYS"/>
    <property type="match status" value="1"/>
</dbReference>
<dbReference type="Gene3D" id="3.90.70.10">
    <property type="entry name" value="Cysteine proteinases"/>
    <property type="match status" value="1"/>
</dbReference>
<gene>
    <name evidence="9" type="ORF">EB796_006000</name>
</gene>
<dbReference type="SMART" id="SM00230">
    <property type="entry name" value="CysPc"/>
    <property type="match status" value="1"/>
</dbReference>
<dbReference type="PRINTS" id="PR00704">
    <property type="entry name" value="CALPAIN"/>
</dbReference>
<evidence type="ECO:0000259" key="8">
    <source>
        <dbReference type="PROSITE" id="PS50203"/>
    </source>
</evidence>
<evidence type="ECO:0000256" key="3">
    <source>
        <dbReference type="ARBA" id="ARBA00022801"/>
    </source>
</evidence>
<evidence type="ECO:0000256" key="6">
    <source>
        <dbReference type="PROSITE-ProRule" id="PRU00239"/>
    </source>
</evidence>
<organism evidence="9 10">
    <name type="scientific">Bugula neritina</name>
    <name type="common">Brown bryozoan</name>
    <name type="synonym">Sertularia neritina</name>
    <dbReference type="NCBI Taxonomy" id="10212"/>
    <lineage>
        <taxon>Eukaryota</taxon>
        <taxon>Metazoa</taxon>
        <taxon>Spiralia</taxon>
        <taxon>Lophotrochozoa</taxon>
        <taxon>Bryozoa</taxon>
        <taxon>Gymnolaemata</taxon>
        <taxon>Cheilostomatida</taxon>
        <taxon>Flustrina</taxon>
        <taxon>Buguloidea</taxon>
        <taxon>Bugulidae</taxon>
        <taxon>Bugula</taxon>
    </lineage>
</organism>
<dbReference type="PANTHER" id="PTHR10183:SF379">
    <property type="entry name" value="CALPAIN-5"/>
    <property type="match status" value="1"/>
</dbReference>
<keyword evidence="3" id="KW-0378">Hydrolase</keyword>
<feature type="signal peptide" evidence="7">
    <location>
        <begin position="1"/>
        <end position="19"/>
    </location>
</feature>
<dbReference type="AlphaFoldDB" id="A0A7J7KBN7"/>
<feature type="domain" description="Calpain catalytic" evidence="8">
    <location>
        <begin position="198"/>
        <end position="431"/>
    </location>
</feature>
<keyword evidence="4" id="KW-0788">Thiol protease</keyword>
<dbReference type="InterPro" id="IPR001300">
    <property type="entry name" value="Peptidase_C2_calpain_cat"/>
</dbReference>
<dbReference type="PROSITE" id="PS50203">
    <property type="entry name" value="CALPAIN_CAT"/>
    <property type="match status" value="1"/>
</dbReference>
<name>A0A7J7KBN7_BUGNE</name>
<dbReference type="OrthoDB" id="424753at2759"/>
<keyword evidence="10" id="KW-1185">Reference proteome</keyword>
<dbReference type="Proteomes" id="UP000593567">
    <property type="component" value="Unassembled WGS sequence"/>
</dbReference>
<feature type="chain" id="PRO_5029674114" description="Calpain catalytic domain-containing protein" evidence="7">
    <location>
        <begin position="20"/>
        <end position="431"/>
    </location>
</feature>
<dbReference type="Pfam" id="PF00648">
    <property type="entry name" value="Peptidase_C2"/>
    <property type="match status" value="1"/>
</dbReference>
<dbReference type="GO" id="GO:0004198">
    <property type="term" value="F:calcium-dependent cysteine-type endopeptidase activity"/>
    <property type="evidence" value="ECO:0007669"/>
    <property type="project" value="InterPro"/>
</dbReference>
<dbReference type="InterPro" id="IPR000169">
    <property type="entry name" value="Pept_cys_AS"/>
</dbReference>
<feature type="active site" evidence="5">
    <location>
        <position position="262"/>
    </location>
</feature>
<protein>
    <recommendedName>
        <fullName evidence="8">Calpain catalytic domain-containing protein</fullName>
    </recommendedName>
</protein>
<evidence type="ECO:0000313" key="10">
    <source>
        <dbReference type="Proteomes" id="UP000593567"/>
    </source>
</evidence>
<dbReference type="SUPFAM" id="SSF54001">
    <property type="entry name" value="Cysteine proteinases"/>
    <property type="match status" value="1"/>
</dbReference>
<reference evidence="9" key="1">
    <citation type="submission" date="2020-06" db="EMBL/GenBank/DDBJ databases">
        <title>Draft genome of Bugula neritina, a colonial animal packing powerful symbionts and potential medicines.</title>
        <authorList>
            <person name="Rayko M."/>
        </authorList>
    </citation>
    <scope>NUCLEOTIDE SEQUENCE [LARGE SCALE GENOMIC DNA]</scope>
    <source>
        <strain evidence="9">Kwan_BN1</strain>
    </source>
</reference>
<sequence>MYLYFSLSLQCFTFFVVNPDDMGCNASQNVSVHQDTFSYIEYEGRGNDYLNYSYYQTYFKNSNDQTLWNDYYRIRNVYETSQQNSETNEASGADDFDQYKHWRDHKKQQGKITSQKEEQYKSKVDMVVENSAAEIIAADEPDCITDGATQLRMGLKTVGTALRITIIKKKEECSQGPAQLKVKVLDTLHFDKPDIDFITRRPTLQPDHKYIDKEFECSKALGKYLDQFQWKRPQEILPDKEICLFHEGTSMADVDQGKFGSCYFLAVLAGLATQPEVMRQIILPDAYDIKNGVFHCRFWKFGQWIDVYVDDYLPCDSNGLVGCQSKDYSGEMWTPLLEKAYAKFMGSYPNMESGIPRDAYVALTGGCAEWLPLTYYKFDLSAVYNRIANALKHASVVVCSSTPTEEKKEQVKERNIVLNHAYTVTATAIVS</sequence>